<proteinExistence type="predicted"/>
<dbReference type="InterPro" id="IPR011990">
    <property type="entry name" value="TPR-like_helical_dom_sf"/>
</dbReference>
<evidence type="ECO:0000313" key="2">
    <source>
        <dbReference type="EMBL" id="RAL39030.1"/>
    </source>
</evidence>
<dbReference type="Gene3D" id="1.25.40.10">
    <property type="entry name" value="Tetratricopeptide repeat domain"/>
    <property type="match status" value="2"/>
</dbReference>
<organism evidence="2 3">
    <name type="scientific">Cuscuta australis</name>
    <dbReference type="NCBI Taxonomy" id="267555"/>
    <lineage>
        <taxon>Eukaryota</taxon>
        <taxon>Viridiplantae</taxon>
        <taxon>Streptophyta</taxon>
        <taxon>Embryophyta</taxon>
        <taxon>Tracheophyta</taxon>
        <taxon>Spermatophyta</taxon>
        <taxon>Magnoliopsida</taxon>
        <taxon>eudicotyledons</taxon>
        <taxon>Gunneridae</taxon>
        <taxon>Pentapetalae</taxon>
        <taxon>asterids</taxon>
        <taxon>lamiids</taxon>
        <taxon>Solanales</taxon>
        <taxon>Convolvulaceae</taxon>
        <taxon>Cuscuteae</taxon>
        <taxon>Cuscuta</taxon>
        <taxon>Cuscuta subgen. Grammica</taxon>
        <taxon>Cuscuta sect. Cleistogrammica</taxon>
    </lineage>
</organism>
<dbReference type="PANTHER" id="PTHR12558:SF10">
    <property type="entry name" value="CELL DIVISION CYCLE PROTEIN 23 HOMOLOG"/>
    <property type="match status" value="1"/>
</dbReference>
<sequence>MDMYSNVLYAKECASTLSYLAHQVILIDKYYFNFIKSQSCCVIGNYYNLKGQHQKSVLYFQRALKLNKN</sequence>
<dbReference type="GO" id="GO:0045842">
    <property type="term" value="P:positive regulation of mitotic metaphase/anaphase transition"/>
    <property type="evidence" value="ECO:0007669"/>
    <property type="project" value="TreeGrafter"/>
</dbReference>
<evidence type="ECO:0000313" key="3">
    <source>
        <dbReference type="Proteomes" id="UP000249390"/>
    </source>
</evidence>
<protein>
    <submittedName>
        <fullName evidence="2">Uncharacterized protein</fullName>
    </submittedName>
</protein>
<dbReference type="AlphaFoldDB" id="A0A328D1X5"/>
<dbReference type="GO" id="GO:0005680">
    <property type="term" value="C:anaphase-promoting complex"/>
    <property type="evidence" value="ECO:0007669"/>
    <property type="project" value="TreeGrafter"/>
</dbReference>
<reference evidence="2 3" key="1">
    <citation type="submission" date="2018-06" db="EMBL/GenBank/DDBJ databases">
        <title>The Genome of Cuscuta australis (Dodder) Provides Insight into the Evolution of Plant Parasitism.</title>
        <authorList>
            <person name="Liu H."/>
        </authorList>
    </citation>
    <scope>NUCLEOTIDE SEQUENCE [LARGE SCALE GENOMIC DNA]</scope>
    <source>
        <strain evidence="3">cv. Yunnan</strain>
        <tissue evidence="2">Vines</tissue>
    </source>
</reference>
<comment type="caution">
    <text evidence="2">The sequence shown here is derived from an EMBL/GenBank/DDBJ whole genome shotgun (WGS) entry which is preliminary data.</text>
</comment>
<name>A0A328D1X5_9ASTE</name>
<keyword evidence="1" id="KW-0802">TPR repeat</keyword>
<keyword evidence="3" id="KW-1185">Reference proteome</keyword>
<accession>A0A328D1X5</accession>
<dbReference type="PANTHER" id="PTHR12558">
    <property type="entry name" value="CELL DIVISION CYCLE 16,23,27"/>
    <property type="match status" value="1"/>
</dbReference>
<dbReference type="GO" id="GO:0051301">
    <property type="term" value="P:cell division"/>
    <property type="evidence" value="ECO:0007669"/>
    <property type="project" value="TreeGrafter"/>
</dbReference>
<dbReference type="GO" id="GO:0031145">
    <property type="term" value="P:anaphase-promoting complex-dependent catabolic process"/>
    <property type="evidence" value="ECO:0007669"/>
    <property type="project" value="TreeGrafter"/>
</dbReference>
<gene>
    <name evidence="2" type="ORF">DM860_011516</name>
</gene>
<evidence type="ECO:0000256" key="1">
    <source>
        <dbReference type="ARBA" id="ARBA00022803"/>
    </source>
</evidence>
<dbReference type="EMBL" id="NQVE01000203">
    <property type="protein sequence ID" value="RAL39030.1"/>
    <property type="molecule type" value="Genomic_DNA"/>
</dbReference>
<dbReference type="Proteomes" id="UP000249390">
    <property type="component" value="Unassembled WGS sequence"/>
</dbReference>
<dbReference type="GO" id="GO:0016567">
    <property type="term" value="P:protein ubiquitination"/>
    <property type="evidence" value="ECO:0007669"/>
    <property type="project" value="TreeGrafter"/>
</dbReference>